<dbReference type="EMBL" id="CP001998">
    <property type="protein sequence ID" value="ADE53205.1"/>
    <property type="molecule type" value="Genomic_DNA"/>
</dbReference>
<dbReference type="KEGG" id="caa:Caka_0178"/>
<evidence type="ECO:0000313" key="2">
    <source>
        <dbReference type="Proteomes" id="UP000000925"/>
    </source>
</evidence>
<dbReference type="STRING" id="583355.Caka_0178"/>
<sequence length="258" mass="28595">MNPTESVITFTCQQHTLAVESSSVERLTTGRKLNHYINREGFSVSIYEVEGSRCHVMELFAESTKGTPSPLLIIRTPGHSGTIAIRADKIRQLKAAAGFQEIPVYDPQNATFFRRAFVEDGRILICIDTDAIAKQLPEAINLTTEPSTNAAHSQHELQLNINCSHWLAYGLSILHARKQSGQLELNTDGQTAWISLTAGHPTYASLGLSNGIEALERITATTEWTSYKWHPQQSDAAPNITKPVDEILTYIKEPHLTC</sequence>
<organism evidence="1 2">
    <name type="scientific">Coraliomargarita akajimensis (strain DSM 45221 / IAM 15411 / JCM 23193 / KCTC 12865 / 04OKA010-24)</name>
    <dbReference type="NCBI Taxonomy" id="583355"/>
    <lineage>
        <taxon>Bacteria</taxon>
        <taxon>Pseudomonadati</taxon>
        <taxon>Verrucomicrobiota</taxon>
        <taxon>Opitutia</taxon>
        <taxon>Puniceicoccales</taxon>
        <taxon>Coraliomargaritaceae</taxon>
        <taxon>Coraliomargarita</taxon>
    </lineage>
</organism>
<keyword evidence="2" id="KW-1185">Reference proteome</keyword>
<dbReference type="AlphaFoldDB" id="D5ELN0"/>
<dbReference type="Proteomes" id="UP000000925">
    <property type="component" value="Chromosome"/>
</dbReference>
<proteinExistence type="predicted"/>
<dbReference type="HOGENOM" id="CLU_1076510_0_0_0"/>
<dbReference type="RefSeq" id="WP_013041931.1">
    <property type="nucleotide sequence ID" value="NC_014008.1"/>
</dbReference>
<accession>D5ELN0</accession>
<protein>
    <submittedName>
        <fullName evidence="1">Uncharacterized protein</fullName>
    </submittedName>
</protein>
<gene>
    <name evidence="1" type="ordered locus">Caka_0178</name>
</gene>
<reference evidence="1 2" key="1">
    <citation type="journal article" date="2010" name="Stand. Genomic Sci.">
        <title>Complete genome sequence of Coraliomargarita akajimensis type strain (04OKA010-24).</title>
        <authorList>
            <person name="Mavromatis K."/>
            <person name="Abt B."/>
            <person name="Brambilla E."/>
            <person name="Lapidus A."/>
            <person name="Copeland A."/>
            <person name="Deshpande S."/>
            <person name="Nolan M."/>
            <person name="Lucas S."/>
            <person name="Tice H."/>
            <person name="Cheng J.F."/>
            <person name="Han C."/>
            <person name="Detter J.C."/>
            <person name="Woyke T."/>
            <person name="Goodwin L."/>
            <person name="Pitluck S."/>
            <person name="Held B."/>
            <person name="Brettin T."/>
            <person name="Tapia R."/>
            <person name="Ivanova N."/>
            <person name="Mikhailova N."/>
            <person name="Pati A."/>
            <person name="Liolios K."/>
            <person name="Chen A."/>
            <person name="Palaniappan K."/>
            <person name="Land M."/>
            <person name="Hauser L."/>
            <person name="Chang Y.J."/>
            <person name="Jeffries C.D."/>
            <person name="Rohde M."/>
            <person name="Goker M."/>
            <person name="Bristow J."/>
            <person name="Eisen J.A."/>
            <person name="Markowitz V."/>
            <person name="Hugenholtz P."/>
            <person name="Klenk H.P."/>
            <person name="Kyrpides N.C."/>
        </authorList>
    </citation>
    <scope>NUCLEOTIDE SEQUENCE [LARGE SCALE GENOMIC DNA]</scope>
    <source>
        <strain evidence="2">DSM 45221 / IAM 15411 / JCM 23193 / KCTC 12865</strain>
    </source>
</reference>
<evidence type="ECO:0000313" key="1">
    <source>
        <dbReference type="EMBL" id="ADE53205.1"/>
    </source>
</evidence>
<name>D5ELN0_CORAD</name>